<name>A0A0B6TLY3_9CORY</name>
<keyword evidence="2" id="KW-1185">Reference proteome</keyword>
<reference evidence="1 2" key="1">
    <citation type="submission" date="2014-05" db="EMBL/GenBank/DDBJ databases">
        <title>Complete genome sequence of Corynebacterium marinum DSM 44953.</title>
        <authorList>
            <person name="Schaffert L."/>
            <person name="Albersmeier A."/>
            <person name="Kalinowski J."/>
            <person name="Ruckert C."/>
        </authorList>
    </citation>
    <scope>NUCLEOTIDE SEQUENCE [LARGE SCALE GENOMIC DNA]</scope>
    <source>
        <strain evidence="1 2">DSM 44953</strain>
    </source>
</reference>
<accession>A0A0B6TLY3</accession>
<sequence length="364" mass="40883">MHISPFSHELFATITLQGAHTPFVRHMPVDPFMTGEELVNRICITVGRYPTPDAVLHHDGNYAGHAQSHFRHQDLDESRMRNPLLPSFRRMELILSRLKGWVFDVEIVEADTHFADPYGTGPVDPEPLLPNPAMSLAEYNAVMRARSGDPLPPDVERAVIVDELLDLMHPEVPDPRRTLELYTVLAERGRPFALPDVAPIMRAQPDLPVLLALISMADGDNPPRLGKHGYLPVKQVRKLVEKFPELHPGHYRGICSTSVSSASEVTILSDIIELGRTVGVFTARRGEEFQITDFGEQVQQYCPAARTALTAAIVDARMSSWPEPIGGSWELVGTPYAETFEEHLRKRAMRQEQQLREDEIELIS</sequence>
<protein>
    <submittedName>
        <fullName evidence="1">Uncharacterized protein</fullName>
    </submittedName>
</protein>
<dbReference type="KEGG" id="cmq:B840_06665"/>
<dbReference type="Proteomes" id="UP000031928">
    <property type="component" value="Chromosome"/>
</dbReference>
<gene>
    <name evidence="1" type="ORF">B840_06665</name>
</gene>
<dbReference type="OrthoDB" id="4407100at2"/>
<evidence type="ECO:0000313" key="2">
    <source>
        <dbReference type="Proteomes" id="UP000031928"/>
    </source>
</evidence>
<dbReference type="EMBL" id="CP007790">
    <property type="protein sequence ID" value="AJK68938.1"/>
    <property type="molecule type" value="Genomic_DNA"/>
</dbReference>
<dbReference type="HOGENOM" id="CLU_760144_0_0_11"/>
<dbReference type="AlphaFoldDB" id="A0A0B6TLY3"/>
<evidence type="ECO:0000313" key="1">
    <source>
        <dbReference type="EMBL" id="AJK68938.1"/>
    </source>
</evidence>
<organism evidence="1 2">
    <name type="scientific">Corynebacterium marinum DSM 44953</name>
    <dbReference type="NCBI Taxonomy" id="1224162"/>
    <lineage>
        <taxon>Bacteria</taxon>
        <taxon>Bacillati</taxon>
        <taxon>Actinomycetota</taxon>
        <taxon>Actinomycetes</taxon>
        <taxon>Mycobacteriales</taxon>
        <taxon>Corynebacteriaceae</taxon>
        <taxon>Corynebacterium</taxon>
    </lineage>
</organism>
<proteinExistence type="predicted"/>